<dbReference type="STRING" id="1121326.CLMAG_35200"/>
<dbReference type="Pfam" id="PF01844">
    <property type="entry name" value="HNH"/>
    <property type="match status" value="1"/>
</dbReference>
<sequence length="433" mass="50917">MVYVISNLDKPLMPTKRYAKVRILLKNKQAKVVNTKPFTIKLLYDTSNYTQPVTLGIDSGYTYIGFSAVTDTKELICGEVTLLKGMSERLKERSMYRKQRRSRLRYRKPRFDNRKRSDGWFAPSIQYKLDSHLRFIDNLKKILPITKIVVEVANFDIQKIKNPNIEGEEYQNGEQKGFYNLREYIFHRDDHTCKLCGRDDLPLQVHHIGFYKGDRSNRPGNLISLCIKCHTPKNHKEGQVLYGWKPNLKSLKEATFMSSVRWKLKNILGCEHTYGYDTKSKRIVLNLEKTHYNDAFCIAEGNTHDRVTPIYFEQIRRNNRSLEKFYDAKYIDLRTNNKASGQDLFSGRRTRNKNLNSENLHKYRGEKLSKGKRTIRKERYFYQPNDLVKYQNRIYAVKGTHNKGARVMLKENNKSIKIGDLVPYKFRKGIVAV</sequence>
<dbReference type="AlphaFoldDB" id="A0A162SR92"/>
<dbReference type="CDD" id="cd00085">
    <property type="entry name" value="HNHc"/>
    <property type="match status" value="1"/>
</dbReference>
<dbReference type="RefSeq" id="WP_066624950.1">
    <property type="nucleotide sequence ID" value="NZ_FQXL01000043.1"/>
</dbReference>
<reference evidence="2 3" key="1">
    <citation type="submission" date="2016-04" db="EMBL/GenBank/DDBJ databases">
        <title>Genome sequence of Clostridium magnum DSM 2767.</title>
        <authorList>
            <person name="Poehlein A."/>
            <person name="Uhlig R."/>
            <person name="Fischer R."/>
            <person name="Bahl H."/>
            <person name="Daniel R."/>
        </authorList>
    </citation>
    <scope>NUCLEOTIDE SEQUENCE [LARGE SCALE GENOMIC DNA]</scope>
    <source>
        <strain evidence="2 3">DSM 2767</strain>
    </source>
</reference>
<evidence type="ECO:0000259" key="1">
    <source>
        <dbReference type="SMART" id="SM00507"/>
    </source>
</evidence>
<dbReference type="Gene3D" id="1.10.30.50">
    <property type="match status" value="1"/>
</dbReference>
<dbReference type="Pfam" id="PF14239">
    <property type="entry name" value="RRXRR"/>
    <property type="match status" value="1"/>
</dbReference>
<name>A0A162SR92_9CLOT</name>
<dbReference type="GO" id="GO:0008270">
    <property type="term" value="F:zinc ion binding"/>
    <property type="evidence" value="ECO:0007669"/>
    <property type="project" value="InterPro"/>
</dbReference>
<organism evidence="2 3">
    <name type="scientific">Clostridium magnum DSM 2767</name>
    <dbReference type="NCBI Taxonomy" id="1121326"/>
    <lineage>
        <taxon>Bacteria</taxon>
        <taxon>Bacillati</taxon>
        <taxon>Bacillota</taxon>
        <taxon>Clostridia</taxon>
        <taxon>Eubacteriales</taxon>
        <taxon>Clostridiaceae</taxon>
        <taxon>Clostridium</taxon>
    </lineage>
</organism>
<evidence type="ECO:0000313" key="3">
    <source>
        <dbReference type="Proteomes" id="UP000076603"/>
    </source>
</evidence>
<dbReference type="PATRIC" id="fig|1121326.3.peg.3562"/>
<dbReference type="InterPro" id="IPR047693">
    <property type="entry name" value="RNA-guided_IscB-like"/>
</dbReference>
<dbReference type="Proteomes" id="UP000076603">
    <property type="component" value="Unassembled WGS sequence"/>
</dbReference>
<dbReference type="GO" id="GO:0004519">
    <property type="term" value="F:endonuclease activity"/>
    <property type="evidence" value="ECO:0007669"/>
    <property type="project" value="InterPro"/>
</dbReference>
<comment type="caution">
    <text evidence="2">The sequence shown here is derived from an EMBL/GenBank/DDBJ whole genome shotgun (WGS) entry which is preliminary data.</text>
</comment>
<keyword evidence="3" id="KW-1185">Reference proteome</keyword>
<dbReference type="InterPro" id="IPR003615">
    <property type="entry name" value="HNH_nuc"/>
</dbReference>
<feature type="domain" description="HNH nuclease" evidence="1">
    <location>
        <begin position="180"/>
        <end position="231"/>
    </location>
</feature>
<dbReference type="SMART" id="SM00507">
    <property type="entry name" value="HNHc"/>
    <property type="match status" value="1"/>
</dbReference>
<protein>
    <recommendedName>
        <fullName evidence="1">HNH nuclease domain-containing protein</fullName>
    </recommendedName>
</protein>
<dbReference type="GO" id="GO:0003676">
    <property type="term" value="F:nucleic acid binding"/>
    <property type="evidence" value="ECO:0007669"/>
    <property type="project" value="InterPro"/>
</dbReference>
<dbReference type="NCBIfam" id="NF040563">
    <property type="entry name" value="guided_IscB"/>
    <property type="match status" value="1"/>
</dbReference>
<proteinExistence type="predicted"/>
<gene>
    <name evidence="2" type="ORF">CLMAG_35200</name>
</gene>
<dbReference type="InterPro" id="IPR025938">
    <property type="entry name" value="RRXRR_dom"/>
</dbReference>
<dbReference type="EMBL" id="LWAE01000003">
    <property type="protein sequence ID" value="KZL91761.1"/>
    <property type="molecule type" value="Genomic_DNA"/>
</dbReference>
<dbReference type="OrthoDB" id="9779761at2"/>
<evidence type="ECO:0000313" key="2">
    <source>
        <dbReference type="EMBL" id="KZL91761.1"/>
    </source>
</evidence>
<accession>A0A162SR92</accession>
<dbReference type="InterPro" id="IPR002711">
    <property type="entry name" value="HNH"/>
</dbReference>